<gene>
    <name evidence="1" type="ORF">Z043_111188</name>
</gene>
<evidence type="ECO:0008006" key="3">
    <source>
        <dbReference type="Google" id="ProtNLM"/>
    </source>
</evidence>
<dbReference type="Proteomes" id="UP000034805">
    <property type="component" value="Unassembled WGS sequence"/>
</dbReference>
<accession>A0A0P7V5I4</accession>
<name>A0A0P7V5I4_SCLFO</name>
<feature type="non-terminal residue" evidence="1">
    <location>
        <position position="305"/>
    </location>
</feature>
<feature type="non-terminal residue" evidence="1">
    <location>
        <position position="1"/>
    </location>
</feature>
<protein>
    <recommendedName>
        <fullName evidence="3">Reverse transcriptase domain-containing protein</fullName>
    </recommendedName>
</protein>
<dbReference type="EMBL" id="JARO02003676">
    <property type="protein sequence ID" value="KPP70021.1"/>
    <property type="molecule type" value="Genomic_DNA"/>
</dbReference>
<comment type="caution">
    <text evidence="1">The sequence shown here is derived from an EMBL/GenBank/DDBJ whole genome shotgun (WGS) entry which is preliminary data.</text>
</comment>
<proteinExistence type="predicted"/>
<reference evidence="1 2" key="1">
    <citation type="submission" date="2015-08" db="EMBL/GenBank/DDBJ databases">
        <title>The genome of the Asian arowana (Scleropages formosus).</title>
        <authorList>
            <person name="Tan M.H."/>
            <person name="Gan H.M."/>
            <person name="Croft L.J."/>
            <person name="Austin C.M."/>
        </authorList>
    </citation>
    <scope>NUCLEOTIDE SEQUENCE [LARGE SCALE GENOMIC DNA]</scope>
    <source>
        <strain evidence="1">Aro1</strain>
    </source>
</reference>
<organism evidence="1 2">
    <name type="scientific">Scleropages formosus</name>
    <name type="common">Asian bonytongue</name>
    <name type="synonym">Osteoglossum formosum</name>
    <dbReference type="NCBI Taxonomy" id="113540"/>
    <lineage>
        <taxon>Eukaryota</taxon>
        <taxon>Metazoa</taxon>
        <taxon>Chordata</taxon>
        <taxon>Craniata</taxon>
        <taxon>Vertebrata</taxon>
        <taxon>Euteleostomi</taxon>
        <taxon>Actinopterygii</taxon>
        <taxon>Neopterygii</taxon>
        <taxon>Teleostei</taxon>
        <taxon>Osteoglossocephala</taxon>
        <taxon>Osteoglossomorpha</taxon>
        <taxon>Osteoglossiformes</taxon>
        <taxon>Osteoglossidae</taxon>
        <taxon>Scleropages</taxon>
    </lineage>
</organism>
<dbReference type="AlphaFoldDB" id="A0A0P7V5I4"/>
<dbReference type="PANTHER" id="PTHR19446">
    <property type="entry name" value="REVERSE TRANSCRIPTASES"/>
    <property type="match status" value="1"/>
</dbReference>
<sequence length="305" mass="34606">LCFGLWEATTSKVRTITKQYCVRRKAPSHRAISRVEKKSPNKGTRRRCSSFFFNEVREFRQDTSFTSLRTRHGELVKDMARMLEHLQATLPADSRSRIEAPITLRELSEVLSRTNRRKVLGLDGSPVEFYSTFWDALGPVFLEVLQEVLTRGKLAKSMRSGVLSLLQKKDDKADLGNWRPLTILCADVKLMAKTLPKHLRKVMVLLVHEDQTSGVPRRVGGKTVKLAQYTEDTTLFACSNWSLAQALHPTQMFWKASGSVLNLWKTEVKGPLRVLGVSFLSGGAAQVNWEEYLAISRQKMGLWKA</sequence>
<evidence type="ECO:0000313" key="2">
    <source>
        <dbReference type="Proteomes" id="UP000034805"/>
    </source>
</evidence>
<evidence type="ECO:0000313" key="1">
    <source>
        <dbReference type="EMBL" id="KPP70021.1"/>
    </source>
</evidence>